<evidence type="ECO:0000313" key="1">
    <source>
        <dbReference type="EMBL" id="KEP68840.1"/>
    </source>
</evidence>
<dbReference type="RefSeq" id="WP_038068002.1">
    <property type="nucleotide sequence ID" value="NZ_FOVB01000006.1"/>
</dbReference>
<protein>
    <submittedName>
        <fullName evidence="1">Uncharacterized protein</fullName>
    </submittedName>
</protein>
<proteinExistence type="predicted"/>
<dbReference type="Proteomes" id="UP000027725">
    <property type="component" value="Unassembled WGS sequence"/>
</dbReference>
<dbReference type="STRING" id="1185766.SAMN05216224_10644"/>
<organism evidence="1 2">
    <name type="scientific">Thioclava dalianensis</name>
    <dbReference type="NCBI Taxonomy" id="1185766"/>
    <lineage>
        <taxon>Bacteria</taxon>
        <taxon>Pseudomonadati</taxon>
        <taxon>Pseudomonadota</taxon>
        <taxon>Alphaproteobacteria</taxon>
        <taxon>Rhodobacterales</taxon>
        <taxon>Paracoccaceae</taxon>
        <taxon>Thioclava</taxon>
    </lineage>
</organism>
<evidence type="ECO:0000313" key="2">
    <source>
        <dbReference type="Proteomes" id="UP000027725"/>
    </source>
</evidence>
<reference evidence="1 2" key="1">
    <citation type="submission" date="2014-03" db="EMBL/GenBank/DDBJ databases">
        <title>The draft genome sequence of Thioclava dalianensis DLFJ1-1.</title>
        <authorList>
            <person name="Lai Q."/>
            <person name="Shao Z."/>
        </authorList>
    </citation>
    <scope>NUCLEOTIDE SEQUENCE [LARGE SCALE GENOMIC DNA]</scope>
    <source>
        <strain evidence="1 2">DLFJ1-1</strain>
    </source>
</reference>
<dbReference type="OrthoDB" id="9890647at2"/>
<sequence>MALEFESDVPPETTGFMLCKIVGDDDLKIAEAVTFEKGRPAVMTTLNRASISGHVGGGIDGHTRFWADLLDADGDTIGEIRLDSGSWNALRTRWMRCSMQRPS</sequence>
<accession>A0A074TFC0</accession>
<dbReference type="AlphaFoldDB" id="A0A074TFC0"/>
<dbReference type="EMBL" id="JHEH01000023">
    <property type="protein sequence ID" value="KEP68840.1"/>
    <property type="molecule type" value="Genomic_DNA"/>
</dbReference>
<name>A0A074TFC0_9RHOB</name>
<gene>
    <name evidence="1" type="ORF">DL1_08725</name>
</gene>
<comment type="caution">
    <text evidence="1">The sequence shown here is derived from an EMBL/GenBank/DDBJ whole genome shotgun (WGS) entry which is preliminary data.</text>
</comment>
<keyword evidence="2" id="KW-1185">Reference proteome</keyword>